<evidence type="ECO:0000313" key="2">
    <source>
        <dbReference type="Proteomes" id="UP001321473"/>
    </source>
</evidence>
<sequence>MQDSLALKLVTAPSKARAKHGGCLDLVFQTYGSVNVLDYISLLFSDHKATILGVDRFKHKIFTGHERQADTFPEDDIEA</sequence>
<feature type="non-terminal residue" evidence="1">
    <location>
        <position position="79"/>
    </location>
</feature>
<proteinExistence type="predicted"/>
<dbReference type="AlphaFoldDB" id="A0AAQ4DYX7"/>
<reference evidence="1 2" key="1">
    <citation type="journal article" date="2023" name="Arcadia Sci">
        <title>De novo assembly of a long-read Amblyomma americanum tick genome.</title>
        <authorList>
            <person name="Chou S."/>
            <person name="Poskanzer K.E."/>
            <person name="Rollins M."/>
            <person name="Thuy-Boun P.S."/>
        </authorList>
    </citation>
    <scope>NUCLEOTIDE SEQUENCE [LARGE SCALE GENOMIC DNA]</scope>
    <source>
        <strain evidence="1">F_SG_1</strain>
        <tissue evidence="1">Salivary glands</tissue>
    </source>
</reference>
<name>A0AAQ4DYX7_AMBAM</name>
<keyword evidence="2" id="KW-1185">Reference proteome</keyword>
<comment type="caution">
    <text evidence="1">The sequence shown here is derived from an EMBL/GenBank/DDBJ whole genome shotgun (WGS) entry which is preliminary data.</text>
</comment>
<gene>
    <name evidence="1" type="ORF">V5799_005552</name>
</gene>
<evidence type="ECO:0000313" key="1">
    <source>
        <dbReference type="EMBL" id="KAK8767667.1"/>
    </source>
</evidence>
<accession>A0AAQ4DYX7</accession>
<dbReference type="EMBL" id="JARKHS020025204">
    <property type="protein sequence ID" value="KAK8767667.1"/>
    <property type="molecule type" value="Genomic_DNA"/>
</dbReference>
<organism evidence="1 2">
    <name type="scientific">Amblyomma americanum</name>
    <name type="common">Lone star tick</name>
    <dbReference type="NCBI Taxonomy" id="6943"/>
    <lineage>
        <taxon>Eukaryota</taxon>
        <taxon>Metazoa</taxon>
        <taxon>Ecdysozoa</taxon>
        <taxon>Arthropoda</taxon>
        <taxon>Chelicerata</taxon>
        <taxon>Arachnida</taxon>
        <taxon>Acari</taxon>
        <taxon>Parasitiformes</taxon>
        <taxon>Ixodida</taxon>
        <taxon>Ixodoidea</taxon>
        <taxon>Ixodidae</taxon>
        <taxon>Amblyomminae</taxon>
        <taxon>Amblyomma</taxon>
    </lineage>
</organism>
<protein>
    <submittedName>
        <fullName evidence="1">Uncharacterized protein</fullName>
    </submittedName>
</protein>
<dbReference type="Proteomes" id="UP001321473">
    <property type="component" value="Unassembled WGS sequence"/>
</dbReference>